<dbReference type="GO" id="GO:0046983">
    <property type="term" value="F:protein dimerization activity"/>
    <property type="evidence" value="ECO:0007669"/>
    <property type="project" value="InterPro"/>
</dbReference>
<sequence>MTATPEPAFMELLDLAKSFRPAKILMVATDLGVFDHLEELNSAPEVAARVKADPRAMDILLNGLTAIGVLIKEGERFRNGPAASRFLVHGKEDYRGAIIRHLHHTWWGWSELGQTVVRGKAPDYKSEQWLERHPWSEKDWMREFIWGMHAIAQDLAPKAAAKLDLSQVRHLLDLGGGPGTYAIAFAQANPHLKVTVFDFPGPCEIAQENIARHGFMARIGTRAGNFLKDSIGSGYDFIWASQILHSHDEAQCQLIIRKCVEALTVGGRLAIQDFFLNDDGYTPVEAALFSVHMLAVTPGGRSYRHREVREWMTAAGLSTAAHIVTSPQTSVLLAQKK</sequence>
<dbReference type="AlphaFoldDB" id="A0A7C3WI46"/>
<evidence type="ECO:0000256" key="2">
    <source>
        <dbReference type="ARBA" id="ARBA00022679"/>
    </source>
</evidence>
<evidence type="ECO:0000259" key="5">
    <source>
        <dbReference type="Pfam" id="PF00891"/>
    </source>
</evidence>
<keyword evidence="3" id="KW-0949">S-adenosyl-L-methionine</keyword>
<reference evidence="7" key="1">
    <citation type="journal article" date="2020" name="mSystems">
        <title>Genome- and Community-Level Interaction Insights into Carbon Utilization and Element Cycling Functions of Hydrothermarchaeota in Hydrothermal Sediment.</title>
        <authorList>
            <person name="Zhou Z."/>
            <person name="Liu Y."/>
            <person name="Xu W."/>
            <person name="Pan J."/>
            <person name="Luo Z.H."/>
            <person name="Li M."/>
        </authorList>
    </citation>
    <scope>NUCLEOTIDE SEQUENCE [LARGE SCALE GENOMIC DNA]</scope>
    <source>
        <strain evidence="7">SpSt-776</strain>
    </source>
</reference>
<dbReference type="PANTHER" id="PTHR43712">
    <property type="entry name" value="PUTATIVE (AFU_ORTHOLOGUE AFUA_4G14580)-RELATED"/>
    <property type="match status" value="1"/>
</dbReference>
<organism evidence="7">
    <name type="scientific">Desulfobacca acetoxidans</name>
    <dbReference type="NCBI Taxonomy" id="60893"/>
    <lineage>
        <taxon>Bacteria</taxon>
        <taxon>Pseudomonadati</taxon>
        <taxon>Thermodesulfobacteriota</taxon>
        <taxon>Desulfobaccia</taxon>
        <taxon>Desulfobaccales</taxon>
        <taxon>Desulfobaccaceae</taxon>
        <taxon>Desulfobacca</taxon>
    </lineage>
</organism>
<dbReference type="PANTHER" id="PTHR43712:SF2">
    <property type="entry name" value="O-METHYLTRANSFERASE CICE"/>
    <property type="match status" value="1"/>
</dbReference>
<dbReference type="CDD" id="cd02440">
    <property type="entry name" value="AdoMet_MTases"/>
    <property type="match status" value="1"/>
</dbReference>
<feature type="active site" description="Proton acceptor" evidence="4">
    <location>
        <position position="245"/>
    </location>
</feature>
<evidence type="ECO:0000313" key="7">
    <source>
        <dbReference type="EMBL" id="HGB13931.1"/>
    </source>
</evidence>
<dbReference type="InterPro" id="IPR016461">
    <property type="entry name" value="COMT-like"/>
</dbReference>
<feature type="domain" description="O-methyltransferase C-terminal" evidence="5">
    <location>
        <begin position="137"/>
        <end position="317"/>
    </location>
</feature>
<dbReference type="Pfam" id="PF08100">
    <property type="entry name" value="Dimerisation"/>
    <property type="match status" value="1"/>
</dbReference>
<keyword evidence="2 7" id="KW-0808">Transferase</keyword>
<dbReference type="EMBL" id="DTHB01000016">
    <property type="protein sequence ID" value="HGB13931.1"/>
    <property type="molecule type" value="Genomic_DNA"/>
</dbReference>
<dbReference type="GO" id="GO:0008171">
    <property type="term" value="F:O-methyltransferase activity"/>
    <property type="evidence" value="ECO:0007669"/>
    <property type="project" value="InterPro"/>
</dbReference>
<dbReference type="InterPro" id="IPR012967">
    <property type="entry name" value="COMT_dimerisation"/>
</dbReference>
<dbReference type="Gene3D" id="3.40.50.150">
    <property type="entry name" value="Vaccinia Virus protein VP39"/>
    <property type="match status" value="1"/>
</dbReference>
<dbReference type="InterPro" id="IPR036388">
    <property type="entry name" value="WH-like_DNA-bd_sf"/>
</dbReference>
<evidence type="ECO:0000256" key="4">
    <source>
        <dbReference type="PIRSR" id="PIRSR005739-1"/>
    </source>
</evidence>
<comment type="caution">
    <text evidence="7">The sequence shown here is derived from an EMBL/GenBank/DDBJ whole genome shotgun (WGS) entry which is preliminary data.</text>
</comment>
<dbReference type="PROSITE" id="PS51683">
    <property type="entry name" value="SAM_OMT_II"/>
    <property type="match status" value="1"/>
</dbReference>
<protein>
    <submittedName>
        <fullName evidence="7">Methyltransferase domain-containing protein</fullName>
    </submittedName>
</protein>
<keyword evidence="1 7" id="KW-0489">Methyltransferase</keyword>
<gene>
    <name evidence="7" type="ORF">ENV62_01635</name>
</gene>
<dbReference type="SUPFAM" id="SSF53335">
    <property type="entry name" value="S-adenosyl-L-methionine-dependent methyltransferases"/>
    <property type="match status" value="1"/>
</dbReference>
<accession>A0A7C3WI46</accession>
<name>A0A7C3WI46_9BACT</name>
<dbReference type="InterPro" id="IPR036390">
    <property type="entry name" value="WH_DNA-bd_sf"/>
</dbReference>
<dbReference type="SUPFAM" id="SSF46785">
    <property type="entry name" value="Winged helix' DNA-binding domain"/>
    <property type="match status" value="1"/>
</dbReference>
<dbReference type="Gene3D" id="1.10.10.10">
    <property type="entry name" value="Winged helix-like DNA-binding domain superfamily/Winged helix DNA-binding domain"/>
    <property type="match status" value="1"/>
</dbReference>
<evidence type="ECO:0000256" key="3">
    <source>
        <dbReference type="ARBA" id="ARBA00022691"/>
    </source>
</evidence>
<dbReference type="GO" id="GO:0032259">
    <property type="term" value="P:methylation"/>
    <property type="evidence" value="ECO:0007669"/>
    <property type="project" value="UniProtKB-KW"/>
</dbReference>
<dbReference type="InterPro" id="IPR029063">
    <property type="entry name" value="SAM-dependent_MTases_sf"/>
</dbReference>
<dbReference type="InterPro" id="IPR001077">
    <property type="entry name" value="COMT_C"/>
</dbReference>
<dbReference type="Pfam" id="PF00891">
    <property type="entry name" value="Methyltransf_2"/>
    <property type="match status" value="1"/>
</dbReference>
<evidence type="ECO:0000256" key="1">
    <source>
        <dbReference type="ARBA" id="ARBA00022603"/>
    </source>
</evidence>
<dbReference type="PIRSF" id="PIRSF005739">
    <property type="entry name" value="O-mtase"/>
    <property type="match status" value="1"/>
</dbReference>
<evidence type="ECO:0000259" key="6">
    <source>
        <dbReference type="Pfam" id="PF08100"/>
    </source>
</evidence>
<feature type="domain" description="O-methyltransferase dimerisation" evidence="6">
    <location>
        <begin position="14"/>
        <end position="88"/>
    </location>
</feature>
<proteinExistence type="predicted"/>